<evidence type="ECO:0000256" key="8">
    <source>
        <dbReference type="ARBA" id="ARBA00023027"/>
    </source>
</evidence>
<comment type="caution">
    <text evidence="12">The sequence shown here is derived from an EMBL/GenBank/DDBJ whole genome shotgun (WGS) entry which is preliminary data.</text>
</comment>
<dbReference type="SUPFAM" id="SSF52374">
    <property type="entry name" value="Nucleotidylyl transferase"/>
    <property type="match status" value="1"/>
</dbReference>
<evidence type="ECO:0000256" key="7">
    <source>
        <dbReference type="ARBA" id="ARBA00022840"/>
    </source>
</evidence>
<dbReference type="InterPro" id="IPR014729">
    <property type="entry name" value="Rossmann-like_a/b/a_fold"/>
</dbReference>
<reference evidence="12 13" key="1">
    <citation type="submission" date="2020-06" db="EMBL/GenBank/DDBJ databases">
        <title>Actinomadura xiongansis sp. nov., isolated from soil of Baiyangdian.</title>
        <authorList>
            <person name="Zhang X."/>
        </authorList>
    </citation>
    <scope>NUCLEOTIDE SEQUENCE [LARGE SCALE GENOMIC DNA]</scope>
    <source>
        <strain evidence="12 13">HBUM206468</strain>
    </source>
</reference>
<keyword evidence="4 10" id="KW-0808">Transferase</keyword>
<dbReference type="NCBIfam" id="NF000840">
    <property type="entry name" value="PRK00071.1-3"/>
    <property type="match status" value="1"/>
</dbReference>
<gene>
    <name evidence="10" type="primary">nadD</name>
    <name evidence="12" type="ORF">HKK74_07075</name>
</gene>
<keyword evidence="6 10" id="KW-0547">Nucleotide-binding</keyword>
<evidence type="ECO:0000256" key="5">
    <source>
        <dbReference type="ARBA" id="ARBA00022695"/>
    </source>
</evidence>
<comment type="pathway">
    <text evidence="2 10">Cofactor biosynthesis; NAD(+) biosynthesis; deamido-NAD(+) from nicotinate D-ribonucleotide: step 1/1.</text>
</comment>
<evidence type="ECO:0000259" key="11">
    <source>
        <dbReference type="Pfam" id="PF01467"/>
    </source>
</evidence>
<dbReference type="HAMAP" id="MF_00244">
    <property type="entry name" value="NaMN_adenylyltr"/>
    <property type="match status" value="1"/>
</dbReference>
<evidence type="ECO:0000256" key="6">
    <source>
        <dbReference type="ARBA" id="ARBA00022741"/>
    </source>
</evidence>
<sequence length="186" mass="21172">MGGTFDPIHNVHLLKANKVARCLGLDEVVFVPAGRPWQKDMVSPPEQRLAMTTIATRPHPRFSVSRIEIDRSGPTYTVDTLRELRRTLGWEVELFFIAGADVQARLHTWRDAEILTDFAHFVFCSRPGYVLRDDGRLTERVTLLQIPHGEISSTLIRRRVAAGEPIRHLVPGPVASYIEEHGLYRR</sequence>
<dbReference type="GO" id="GO:0004515">
    <property type="term" value="F:nicotinate-nucleotide adenylyltransferase activity"/>
    <property type="evidence" value="ECO:0007669"/>
    <property type="project" value="UniProtKB-EC"/>
</dbReference>
<dbReference type="InterPro" id="IPR004821">
    <property type="entry name" value="Cyt_trans-like"/>
</dbReference>
<name>A0ABR7LKG7_9ACTN</name>
<evidence type="ECO:0000256" key="2">
    <source>
        <dbReference type="ARBA" id="ARBA00005019"/>
    </source>
</evidence>
<evidence type="ECO:0000313" key="13">
    <source>
        <dbReference type="Proteomes" id="UP000805614"/>
    </source>
</evidence>
<dbReference type="InterPro" id="IPR005248">
    <property type="entry name" value="NadD/NMNAT"/>
</dbReference>
<keyword evidence="3 10" id="KW-0662">Pyridine nucleotide biosynthesis</keyword>
<keyword evidence="5 10" id="KW-0548">Nucleotidyltransferase</keyword>
<comment type="catalytic activity">
    <reaction evidence="9 10">
        <text>nicotinate beta-D-ribonucleotide + ATP + H(+) = deamido-NAD(+) + diphosphate</text>
        <dbReference type="Rhea" id="RHEA:22860"/>
        <dbReference type="ChEBI" id="CHEBI:15378"/>
        <dbReference type="ChEBI" id="CHEBI:30616"/>
        <dbReference type="ChEBI" id="CHEBI:33019"/>
        <dbReference type="ChEBI" id="CHEBI:57502"/>
        <dbReference type="ChEBI" id="CHEBI:58437"/>
        <dbReference type="EC" id="2.7.7.18"/>
    </reaction>
</comment>
<dbReference type="NCBIfam" id="TIGR00482">
    <property type="entry name" value="nicotinate (nicotinamide) nucleotide adenylyltransferase"/>
    <property type="match status" value="1"/>
</dbReference>
<evidence type="ECO:0000256" key="4">
    <source>
        <dbReference type="ARBA" id="ARBA00022679"/>
    </source>
</evidence>
<comment type="function">
    <text evidence="1 10">Catalyzes the reversible adenylation of nicotinate mononucleotide (NaMN) to nicotinic acid adenine dinucleotide (NaAD).</text>
</comment>
<keyword evidence="7 10" id="KW-0067">ATP-binding</keyword>
<feature type="domain" description="Cytidyltransferase-like" evidence="11">
    <location>
        <begin position="1"/>
        <end position="159"/>
    </location>
</feature>
<dbReference type="Pfam" id="PF01467">
    <property type="entry name" value="CTP_transf_like"/>
    <property type="match status" value="1"/>
</dbReference>
<evidence type="ECO:0000313" key="12">
    <source>
        <dbReference type="EMBL" id="MBC6465251.1"/>
    </source>
</evidence>
<dbReference type="PANTHER" id="PTHR39321">
    <property type="entry name" value="NICOTINATE-NUCLEOTIDE ADENYLYLTRANSFERASE-RELATED"/>
    <property type="match status" value="1"/>
</dbReference>
<dbReference type="Gene3D" id="3.40.50.620">
    <property type="entry name" value="HUPs"/>
    <property type="match status" value="1"/>
</dbReference>
<evidence type="ECO:0000256" key="1">
    <source>
        <dbReference type="ARBA" id="ARBA00002324"/>
    </source>
</evidence>
<dbReference type="RefSeq" id="WP_187242317.1">
    <property type="nucleotide sequence ID" value="NZ_BAAAOK010000014.1"/>
</dbReference>
<protein>
    <recommendedName>
        <fullName evidence="10">Probable nicotinate-nucleotide adenylyltransferase</fullName>
        <ecNumber evidence="10">2.7.7.18</ecNumber>
    </recommendedName>
    <alternativeName>
        <fullName evidence="10">Deamido-NAD(+) diphosphorylase</fullName>
    </alternativeName>
    <alternativeName>
        <fullName evidence="10">Deamido-NAD(+) pyrophosphorylase</fullName>
    </alternativeName>
    <alternativeName>
        <fullName evidence="10">Nicotinate mononucleotide adenylyltransferase</fullName>
        <shortName evidence="10">NaMN adenylyltransferase</shortName>
    </alternativeName>
</protein>
<dbReference type="EC" id="2.7.7.18" evidence="10"/>
<dbReference type="PANTHER" id="PTHR39321:SF3">
    <property type="entry name" value="PHOSPHOPANTETHEINE ADENYLYLTRANSFERASE"/>
    <property type="match status" value="1"/>
</dbReference>
<dbReference type="Proteomes" id="UP000805614">
    <property type="component" value="Unassembled WGS sequence"/>
</dbReference>
<dbReference type="EMBL" id="JABVEC010000003">
    <property type="protein sequence ID" value="MBC6465251.1"/>
    <property type="molecule type" value="Genomic_DNA"/>
</dbReference>
<keyword evidence="13" id="KW-1185">Reference proteome</keyword>
<comment type="similarity">
    <text evidence="10">Belongs to the NadD family.</text>
</comment>
<evidence type="ECO:0000256" key="10">
    <source>
        <dbReference type="HAMAP-Rule" id="MF_00244"/>
    </source>
</evidence>
<evidence type="ECO:0000256" key="3">
    <source>
        <dbReference type="ARBA" id="ARBA00022642"/>
    </source>
</evidence>
<organism evidence="12 13">
    <name type="scientific">Actinomadura alba</name>
    <dbReference type="NCBI Taxonomy" id="406431"/>
    <lineage>
        <taxon>Bacteria</taxon>
        <taxon>Bacillati</taxon>
        <taxon>Actinomycetota</taxon>
        <taxon>Actinomycetes</taxon>
        <taxon>Streptosporangiales</taxon>
        <taxon>Thermomonosporaceae</taxon>
        <taxon>Actinomadura</taxon>
    </lineage>
</organism>
<proteinExistence type="inferred from homology"/>
<dbReference type="CDD" id="cd02165">
    <property type="entry name" value="NMNAT"/>
    <property type="match status" value="1"/>
</dbReference>
<evidence type="ECO:0000256" key="9">
    <source>
        <dbReference type="ARBA" id="ARBA00048721"/>
    </source>
</evidence>
<accession>A0ABR7LKG7</accession>
<keyword evidence="8 10" id="KW-0520">NAD</keyword>